<name>A0ABW1GEV8_9ACTN</name>
<proteinExistence type="predicted"/>
<accession>A0ABW1GEV8</accession>
<dbReference type="Pfam" id="PF04149">
    <property type="entry name" value="DUF397"/>
    <property type="match status" value="1"/>
</dbReference>
<gene>
    <name evidence="2" type="ORF">ACFP1B_02950</name>
</gene>
<dbReference type="Proteomes" id="UP001596200">
    <property type="component" value="Unassembled WGS sequence"/>
</dbReference>
<dbReference type="RefSeq" id="WP_344517272.1">
    <property type="nucleotide sequence ID" value="NZ_BAAATU010000062.1"/>
</dbReference>
<evidence type="ECO:0000313" key="2">
    <source>
        <dbReference type="EMBL" id="MFC5912401.1"/>
    </source>
</evidence>
<reference evidence="3" key="1">
    <citation type="journal article" date="2019" name="Int. J. Syst. Evol. Microbiol.">
        <title>The Global Catalogue of Microorganisms (GCM) 10K type strain sequencing project: providing services to taxonomists for standard genome sequencing and annotation.</title>
        <authorList>
            <consortium name="The Broad Institute Genomics Platform"/>
            <consortium name="The Broad Institute Genome Sequencing Center for Infectious Disease"/>
            <person name="Wu L."/>
            <person name="Ma J."/>
        </authorList>
    </citation>
    <scope>NUCLEOTIDE SEQUENCE [LARGE SCALE GENOMIC DNA]</scope>
    <source>
        <strain evidence="3">JCM 4147</strain>
    </source>
</reference>
<feature type="domain" description="DUF397" evidence="1">
    <location>
        <begin position="9"/>
        <end position="64"/>
    </location>
</feature>
<protein>
    <submittedName>
        <fullName evidence="2">DUF397 domain-containing protein</fullName>
    </submittedName>
</protein>
<dbReference type="EMBL" id="JBHSPU010000002">
    <property type="protein sequence ID" value="MFC5912401.1"/>
    <property type="molecule type" value="Genomic_DNA"/>
</dbReference>
<sequence length="71" mass="7210">MTTETATPHWVKSSYSNNGGSCVEWAPSSALATGTVPVRDSKNPGGPVLHTSPASFAAFVTGVKAGEFGTV</sequence>
<organism evidence="2 3">
    <name type="scientific">Streptomyces pulveraceus</name>
    <dbReference type="NCBI Taxonomy" id="68258"/>
    <lineage>
        <taxon>Bacteria</taxon>
        <taxon>Bacillati</taxon>
        <taxon>Actinomycetota</taxon>
        <taxon>Actinomycetes</taxon>
        <taxon>Kitasatosporales</taxon>
        <taxon>Streptomycetaceae</taxon>
        <taxon>Streptomyces</taxon>
    </lineage>
</organism>
<keyword evidence="3" id="KW-1185">Reference proteome</keyword>
<dbReference type="InterPro" id="IPR007278">
    <property type="entry name" value="DUF397"/>
</dbReference>
<comment type="caution">
    <text evidence="2">The sequence shown here is derived from an EMBL/GenBank/DDBJ whole genome shotgun (WGS) entry which is preliminary data.</text>
</comment>
<evidence type="ECO:0000313" key="3">
    <source>
        <dbReference type="Proteomes" id="UP001596200"/>
    </source>
</evidence>
<evidence type="ECO:0000259" key="1">
    <source>
        <dbReference type="Pfam" id="PF04149"/>
    </source>
</evidence>